<dbReference type="AlphaFoldDB" id="E0U6X0"/>
<accession>E0U6X0</accession>
<evidence type="ECO:0008006" key="4">
    <source>
        <dbReference type="Google" id="ProtNLM"/>
    </source>
</evidence>
<keyword evidence="3" id="KW-1185">Reference proteome</keyword>
<feature type="transmembrane region" description="Helical" evidence="1">
    <location>
        <begin position="361"/>
        <end position="378"/>
    </location>
</feature>
<name>E0U6X0_GLOV7</name>
<dbReference type="OrthoDB" id="1466534at2"/>
<gene>
    <name evidence="2" type="ordered locus">Cyan7822_4087</name>
</gene>
<feature type="transmembrane region" description="Helical" evidence="1">
    <location>
        <begin position="235"/>
        <end position="257"/>
    </location>
</feature>
<keyword evidence="1" id="KW-0472">Membrane</keyword>
<feature type="transmembrane region" description="Helical" evidence="1">
    <location>
        <begin position="182"/>
        <end position="215"/>
    </location>
</feature>
<protein>
    <recommendedName>
        <fullName evidence="4">Glycosyltransferase RgtA/B/C/D-like domain-containing protein</fullName>
    </recommendedName>
</protein>
<dbReference type="RefSeq" id="WP_013324073.1">
    <property type="nucleotide sequence ID" value="NC_014501.1"/>
</dbReference>
<dbReference type="HOGENOM" id="CLU_473844_0_0_3"/>
<feature type="transmembrane region" description="Helical" evidence="1">
    <location>
        <begin position="294"/>
        <end position="313"/>
    </location>
</feature>
<proteinExistence type="predicted"/>
<organism evidence="2 3">
    <name type="scientific">Gloeothece verrucosa (strain PCC 7822)</name>
    <name type="common">Cyanothece sp. (strain PCC 7822)</name>
    <dbReference type="NCBI Taxonomy" id="497965"/>
    <lineage>
        <taxon>Bacteria</taxon>
        <taxon>Bacillati</taxon>
        <taxon>Cyanobacteriota</taxon>
        <taxon>Cyanophyceae</taxon>
        <taxon>Oscillatoriophycideae</taxon>
        <taxon>Chroococcales</taxon>
        <taxon>Aphanothecaceae</taxon>
        <taxon>Gloeothece</taxon>
        <taxon>Gloeothece verrucosa</taxon>
    </lineage>
</organism>
<dbReference type="Proteomes" id="UP000008206">
    <property type="component" value="Chromosome"/>
</dbReference>
<evidence type="ECO:0000256" key="1">
    <source>
        <dbReference type="SAM" id="Phobius"/>
    </source>
</evidence>
<evidence type="ECO:0000313" key="2">
    <source>
        <dbReference type="EMBL" id="ADN16007.1"/>
    </source>
</evidence>
<keyword evidence="1" id="KW-0812">Transmembrane</keyword>
<feature type="transmembrane region" description="Helical" evidence="1">
    <location>
        <begin position="269"/>
        <end position="288"/>
    </location>
</feature>
<feature type="transmembrane region" description="Helical" evidence="1">
    <location>
        <begin position="325"/>
        <end position="346"/>
    </location>
</feature>
<reference evidence="3" key="1">
    <citation type="journal article" date="2011" name="MBio">
        <title>Novel metabolic attributes of the genus Cyanothece, comprising a group of unicellular nitrogen-fixing Cyanobacteria.</title>
        <authorList>
            <person name="Bandyopadhyay A."/>
            <person name="Elvitigala T."/>
            <person name="Welsh E."/>
            <person name="Stockel J."/>
            <person name="Liberton M."/>
            <person name="Min H."/>
            <person name="Sherman L.A."/>
            <person name="Pakrasi H.B."/>
        </authorList>
    </citation>
    <scope>NUCLEOTIDE SEQUENCE [LARGE SCALE GENOMIC DNA]</scope>
    <source>
        <strain evidence="3">PCC 7822</strain>
    </source>
</reference>
<sequence length="572" mass="66633">MSHLNKIRLFFSHLGQKARQWCIKPENILFLALIIISLLPLWLFTYFPSQDGPRHLEIAKIIREYHLASNSKFREYYLINSTLSPNWFIYLILLGLMNFFPPLLAEKILLSGYVILFPISLRYALSGISKKSVFLSFLAFPLIYNWALHKGFYNFSYSLPIFFFVLGYWLKYQNRFTPPKILILTLGIVLLYFAHLFSLVMAFIALFIATIWLIFSDLYQPSSEKLFDLSLWSRVLLKRLSILFYLFFPVLVLSLMFVKKSTAAHASIIWGKGLWQVANLLTFGSLTSYDKLEFLFSTAWVILLIVISLNFILNKKDDFDAEKRPINVSQQLLAIFGVYLIIYFVAPSETFTSISIKERLVFYPFFILILWLGTKNYNQPMKSHLKAASILITLLFLLSHSLKYFQINKYLEEYISNSQLIEPNSTVLSLSFDNYLEDNQGKKVSARIQPLLHASGYLAIEKPLVTLNNFPASTDYFPLMYRSQLNPYKHISLKQKTDLDQTPPRVDFLTYPQRTGGQIDYVLVWNYKEKFKNLAAAQSIFQQLQQGYELISSSPQRGLMKLYRRKNRESGI</sequence>
<keyword evidence="1" id="KW-1133">Transmembrane helix</keyword>
<feature type="transmembrane region" description="Helical" evidence="1">
    <location>
        <begin position="152"/>
        <end position="170"/>
    </location>
</feature>
<dbReference type="EMBL" id="CP002198">
    <property type="protein sequence ID" value="ADN16007.1"/>
    <property type="molecule type" value="Genomic_DNA"/>
</dbReference>
<feature type="transmembrane region" description="Helical" evidence="1">
    <location>
        <begin position="87"/>
        <end position="116"/>
    </location>
</feature>
<dbReference type="KEGG" id="cyj:Cyan7822_4087"/>
<dbReference type="STRING" id="497965.Cyan7822_4087"/>
<evidence type="ECO:0000313" key="3">
    <source>
        <dbReference type="Proteomes" id="UP000008206"/>
    </source>
</evidence>
<dbReference type="eggNOG" id="COG2246">
    <property type="taxonomic scope" value="Bacteria"/>
</dbReference>
<feature type="transmembrane region" description="Helical" evidence="1">
    <location>
        <begin position="28"/>
        <end position="47"/>
    </location>
</feature>